<proteinExistence type="predicted"/>
<evidence type="ECO:0000259" key="1">
    <source>
        <dbReference type="Pfam" id="PF07791"/>
    </source>
</evidence>
<keyword evidence="3" id="KW-1185">Reference proteome</keyword>
<dbReference type="AlphaFoldDB" id="A0A7L9RSD1"/>
<dbReference type="RefSeq" id="WP_350332216.1">
    <property type="nucleotide sequence ID" value="NZ_CP054719.1"/>
</dbReference>
<feature type="domain" description="Immunity MXAN-0049 protein" evidence="1">
    <location>
        <begin position="24"/>
        <end position="158"/>
    </location>
</feature>
<evidence type="ECO:0000313" key="2">
    <source>
        <dbReference type="EMBL" id="QOL19462.1"/>
    </source>
</evidence>
<dbReference type="Pfam" id="PF07791">
    <property type="entry name" value="Imm11"/>
    <property type="match status" value="1"/>
</dbReference>
<sequence length="161" mass="18862">MQTEIYEFMRVKPLDINYDYNLRFEVLTTMGKIRKYDLVQVNTPHNYLFSPKAIEILTALCPEQIQIFDTLIQCKDGNITEYKAVNILNEVDVSDPEKSKYKYFDSGRVRGYEKYVFHDDCMGRNHIARDTKFHAPIIISPTLKEAFEKAKIKGCKYWGGD</sequence>
<dbReference type="EMBL" id="CP054719">
    <property type="protein sequence ID" value="QOL19462.1"/>
    <property type="molecule type" value="Genomic_DNA"/>
</dbReference>
<accession>A0A7L9RSD1</accession>
<protein>
    <submittedName>
        <fullName evidence="2">Antitoxin with immunity protein 43 domain</fullName>
    </submittedName>
</protein>
<organism evidence="2 3">
    <name type="scientific">Candidatus Bodocaedibacter vickermanii</name>
    <dbReference type="NCBI Taxonomy" id="2741701"/>
    <lineage>
        <taxon>Bacteria</taxon>
        <taxon>Pseudomonadati</taxon>
        <taxon>Pseudomonadota</taxon>
        <taxon>Alphaproteobacteria</taxon>
        <taxon>Holosporales</taxon>
        <taxon>Candidatus Paracaedibacteraceae</taxon>
        <taxon>Candidatus Bodocaedibacter</taxon>
    </lineage>
</organism>
<gene>
    <name evidence="2" type="ORF">CPBP_00218</name>
</gene>
<dbReference type="Proteomes" id="UP000594001">
    <property type="component" value="Chromosome"/>
</dbReference>
<name>A0A7L9RSD1_9PROT</name>
<evidence type="ECO:0000313" key="3">
    <source>
        <dbReference type="Proteomes" id="UP000594001"/>
    </source>
</evidence>
<reference evidence="2 3" key="1">
    <citation type="submission" date="2020-06" db="EMBL/GenBank/DDBJ databases">
        <title>The endosymbiont of the kinetoplastid Bodo saltans is a Paracaedibacter-like alpha-proteobacterium possessing a putative toxin-antitoxin system.</title>
        <authorList>
            <person name="Midha S."/>
            <person name="Rigden D.J."/>
            <person name="Siozios S."/>
            <person name="Hurst G.D.D."/>
            <person name="Jackson A.P."/>
        </authorList>
    </citation>
    <scope>NUCLEOTIDE SEQUENCE [LARGE SCALE GENOMIC DNA]</scope>
    <source>
        <strain evidence="2">Lake Konstanz</strain>
    </source>
</reference>
<dbReference type="InterPro" id="IPR012433">
    <property type="entry name" value="Imm11"/>
</dbReference>
<dbReference type="KEGG" id="pbal:CPBP_00218"/>